<dbReference type="EMBL" id="JACYFG010000051">
    <property type="protein sequence ID" value="MBD5781789.1"/>
    <property type="molecule type" value="Genomic_DNA"/>
</dbReference>
<gene>
    <name evidence="5" type="ORF">IEN85_19970</name>
</gene>
<evidence type="ECO:0000313" key="5">
    <source>
        <dbReference type="EMBL" id="MBD5781789.1"/>
    </source>
</evidence>
<reference evidence="5" key="1">
    <citation type="submission" date="2020-09" db="EMBL/GenBank/DDBJ databases">
        <title>Pelagicoccus enzymogenes sp. nov. with an EPS production, isolated from marine sediment.</title>
        <authorList>
            <person name="Feng X."/>
        </authorList>
    </citation>
    <scope>NUCLEOTIDE SEQUENCE</scope>
    <source>
        <strain evidence="5">NFK12</strain>
    </source>
</reference>
<feature type="active site" description="Cysteine sulfenic acid (-SOH) intermediate; for peroxidase activity" evidence="3">
    <location>
        <position position="49"/>
    </location>
</feature>
<dbReference type="InterPro" id="IPR050455">
    <property type="entry name" value="Tpx_Peroxidase_subfamily"/>
</dbReference>
<evidence type="ECO:0000256" key="3">
    <source>
        <dbReference type="PIRSR" id="PIRSR000239-1"/>
    </source>
</evidence>
<dbReference type="InterPro" id="IPR036249">
    <property type="entry name" value="Thioredoxin-like_sf"/>
</dbReference>
<dbReference type="PROSITE" id="PS51352">
    <property type="entry name" value="THIOREDOXIN_2"/>
    <property type="match status" value="1"/>
</dbReference>
<sequence length="156" mass="16717">MAIATGTKAPDFTLKSKNDEGLADVTLSANYGSSATVLLFFPLAFTSVCEAELCDIRDSLADYSSLDAKVYGISVDSPFSQEAFAKANGLNFPLLSDFNKEVSKAYDVLFEDLLGFKGVSKRSAFVINKEGEVVYSESSDDPKKLPDFAAIKAALA</sequence>
<name>A0A927FCC7_9BACT</name>
<keyword evidence="2" id="KW-0676">Redox-active center</keyword>
<dbReference type="InterPro" id="IPR024706">
    <property type="entry name" value="Peroxiredoxin_AhpC-typ"/>
</dbReference>
<dbReference type="GO" id="GO:0016209">
    <property type="term" value="F:antioxidant activity"/>
    <property type="evidence" value="ECO:0007669"/>
    <property type="project" value="InterPro"/>
</dbReference>
<dbReference type="InterPro" id="IPR013766">
    <property type="entry name" value="Thioredoxin_domain"/>
</dbReference>
<evidence type="ECO:0000256" key="2">
    <source>
        <dbReference type="ARBA" id="ARBA00023284"/>
    </source>
</evidence>
<evidence type="ECO:0000256" key="1">
    <source>
        <dbReference type="ARBA" id="ARBA00023002"/>
    </source>
</evidence>
<evidence type="ECO:0000313" key="6">
    <source>
        <dbReference type="Proteomes" id="UP000622317"/>
    </source>
</evidence>
<dbReference type="PANTHER" id="PTHR43110:SF1">
    <property type="entry name" value="THIOL PEROXIDASE"/>
    <property type="match status" value="1"/>
</dbReference>
<dbReference type="Pfam" id="PF00578">
    <property type="entry name" value="AhpC-TSA"/>
    <property type="match status" value="1"/>
</dbReference>
<accession>A0A927FCC7</accession>
<keyword evidence="6" id="KW-1185">Reference proteome</keyword>
<protein>
    <submittedName>
        <fullName evidence="5">Redoxin domain-containing protein</fullName>
    </submittedName>
</protein>
<feature type="domain" description="Thioredoxin" evidence="4">
    <location>
        <begin position="3"/>
        <end position="156"/>
    </location>
</feature>
<dbReference type="PIRSF" id="PIRSF000239">
    <property type="entry name" value="AHPC"/>
    <property type="match status" value="1"/>
</dbReference>
<dbReference type="Gene3D" id="3.40.30.10">
    <property type="entry name" value="Glutaredoxin"/>
    <property type="match status" value="1"/>
</dbReference>
<dbReference type="GO" id="GO:0016491">
    <property type="term" value="F:oxidoreductase activity"/>
    <property type="evidence" value="ECO:0007669"/>
    <property type="project" value="UniProtKB-KW"/>
</dbReference>
<dbReference type="RefSeq" id="WP_191618869.1">
    <property type="nucleotide sequence ID" value="NZ_JACYFG010000051.1"/>
</dbReference>
<proteinExistence type="predicted"/>
<dbReference type="InterPro" id="IPR000866">
    <property type="entry name" value="AhpC/TSA"/>
</dbReference>
<dbReference type="PANTHER" id="PTHR43110">
    <property type="entry name" value="THIOL PEROXIDASE"/>
    <property type="match status" value="1"/>
</dbReference>
<dbReference type="AlphaFoldDB" id="A0A927FCC7"/>
<keyword evidence="1" id="KW-0560">Oxidoreductase</keyword>
<dbReference type="Proteomes" id="UP000622317">
    <property type="component" value="Unassembled WGS sequence"/>
</dbReference>
<dbReference type="SUPFAM" id="SSF52833">
    <property type="entry name" value="Thioredoxin-like"/>
    <property type="match status" value="1"/>
</dbReference>
<comment type="caution">
    <text evidence="5">The sequence shown here is derived from an EMBL/GenBank/DDBJ whole genome shotgun (WGS) entry which is preliminary data.</text>
</comment>
<evidence type="ECO:0000259" key="4">
    <source>
        <dbReference type="PROSITE" id="PS51352"/>
    </source>
</evidence>
<organism evidence="5 6">
    <name type="scientific">Pelagicoccus enzymogenes</name>
    <dbReference type="NCBI Taxonomy" id="2773457"/>
    <lineage>
        <taxon>Bacteria</taxon>
        <taxon>Pseudomonadati</taxon>
        <taxon>Verrucomicrobiota</taxon>
        <taxon>Opitutia</taxon>
        <taxon>Puniceicoccales</taxon>
        <taxon>Pelagicoccaceae</taxon>
        <taxon>Pelagicoccus</taxon>
    </lineage>
</organism>